<evidence type="ECO:0000313" key="15">
    <source>
        <dbReference type="Proteomes" id="UP000053669"/>
    </source>
</evidence>
<evidence type="ECO:0000256" key="3">
    <source>
        <dbReference type="ARBA" id="ARBA00012438"/>
    </source>
</evidence>
<dbReference type="CDD" id="cd00075">
    <property type="entry name" value="HATPase"/>
    <property type="match status" value="1"/>
</dbReference>
<dbReference type="Gene3D" id="6.10.340.10">
    <property type="match status" value="1"/>
</dbReference>
<dbReference type="CDD" id="cd00082">
    <property type="entry name" value="HisKA"/>
    <property type="match status" value="1"/>
</dbReference>
<evidence type="ECO:0000256" key="6">
    <source>
        <dbReference type="ARBA" id="ARBA00022692"/>
    </source>
</evidence>
<dbReference type="SUPFAM" id="SSF47384">
    <property type="entry name" value="Homodimeric domain of signal transducing histidine kinase"/>
    <property type="match status" value="1"/>
</dbReference>
<dbReference type="GO" id="GO:0005886">
    <property type="term" value="C:plasma membrane"/>
    <property type="evidence" value="ECO:0007669"/>
    <property type="project" value="UniProtKB-SubCell"/>
</dbReference>
<dbReference type="InterPro" id="IPR003660">
    <property type="entry name" value="HAMP_dom"/>
</dbReference>
<name>A0A117QWJ5_9ACTN</name>
<organism evidence="14 15">
    <name type="scientific">Streptomyces canus</name>
    <dbReference type="NCBI Taxonomy" id="58343"/>
    <lineage>
        <taxon>Bacteria</taxon>
        <taxon>Bacillati</taxon>
        <taxon>Actinomycetota</taxon>
        <taxon>Actinomycetes</taxon>
        <taxon>Kitasatosporales</taxon>
        <taxon>Streptomycetaceae</taxon>
        <taxon>Streptomyces</taxon>
        <taxon>Streptomyces aurantiacus group</taxon>
    </lineage>
</organism>
<proteinExistence type="predicted"/>
<evidence type="ECO:0000259" key="13">
    <source>
        <dbReference type="PROSITE" id="PS50885"/>
    </source>
</evidence>
<dbReference type="PANTHER" id="PTHR45436">
    <property type="entry name" value="SENSOR HISTIDINE KINASE YKOH"/>
    <property type="match status" value="1"/>
</dbReference>
<feature type="transmembrane region" description="Helical" evidence="11">
    <location>
        <begin position="18"/>
        <end position="38"/>
    </location>
</feature>
<dbReference type="InterPro" id="IPR036097">
    <property type="entry name" value="HisK_dim/P_sf"/>
</dbReference>
<dbReference type="SMART" id="SM00304">
    <property type="entry name" value="HAMP"/>
    <property type="match status" value="1"/>
</dbReference>
<dbReference type="PROSITE" id="PS50885">
    <property type="entry name" value="HAMP"/>
    <property type="match status" value="1"/>
</dbReference>
<keyword evidence="8 11" id="KW-1133">Transmembrane helix</keyword>
<dbReference type="Gene3D" id="1.10.287.130">
    <property type="match status" value="1"/>
</dbReference>
<keyword evidence="6 11" id="KW-0812">Transmembrane</keyword>
<dbReference type="SMART" id="SM00387">
    <property type="entry name" value="HATPase_c"/>
    <property type="match status" value="1"/>
</dbReference>
<evidence type="ECO:0000256" key="1">
    <source>
        <dbReference type="ARBA" id="ARBA00000085"/>
    </source>
</evidence>
<dbReference type="Proteomes" id="UP000053669">
    <property type="component" value="Unassembled WGS sequence"/>
</dbReference>
<protein>
    <recommendedName>
        <fullName evidence="3">histidine kinase</fullName>
        <ecNumber evidence="3">2.7.13.3</ecNumber>
    </recommendedName>
</protein>
<dbReference type="Pfam" id="PF00512">
    <property type="entry name" value="HisKA"/>
    <property type="match status" value="1"/>
</dbReference>
<feature type="domain" description="Histidine kinase" evidence="12">
    <location>
        <begin position="253"/>
        <end position="466"/>
    </location>
</feature>
<feature type="transmembrane region" description="Helical" evidence="11">
    <location>
        <begin position="168"/>
        <end position="191"/>
    </location>
</feature>
<keyword evidence="5" id="KW-0808">Transferase</keyword>
<sequence>MRALLARLPVRLPLRLRLTLAFCLAMATVLTALGAFLYTRMGTELTRAVDLDLRARAAATVGSLAQRERAPLDAGSGLIDPDESFGQILTLHGDVVETTPAVAAAPMLSPGTARTVNEPVFLSRHVVGIDDPARLLALPVRLPGTVEQPAVLVVGAPLGDRAEALDRLLLLLLIGGPLALAASSYAGWLLAGAALRPVGRIRREAAAISETEPERRLTVPPTGDELARLAHTLNAMLARLQEALEREHRFVDTAGHELRTPLALLRAELELATARPRDRAELEAALRSAATETDRLVGLAEDLLVLARTRQGRLPLRREPVPLPRLLTDAAEAFRARATAEGATLTVETFAAPEATADADPVRLRQVLHNLLDNALRHSGPSGPGRIVLSTERADSAVKLCVGDEGQGFPPAMLAGPPSGSSADESAGGLGLAIVAMIAAAHGGRVSLANRPSGGALVTVSLIAAPVQGSGAECPSAAVGSCAGPAEATGERGAHSSPSSGAESTHPRPM</sequence>
<dbReference type="SUPFAM" id="SSF158472">
    <property type="entry name" value="HAMP domain-like"/>
    <property type="match status" value="1"/>
</dbReference>
<evidence type="ECO:0000259" key="12">
    <source>
        <dbReference type="PROSITE" id="PS50109"/>
    </source>
</evidence>
<evidence type="ECO:0000256" key="11">
    <source>
        <dbReference type="SAM" id="Phobius"/>
    </source>
</evidence>
<keyword evidence="9" id="KW-0902">Two-component regulatory system</keyword>
<dbReference type="SMART" id="SM00388">
    <property type="entry name" value="HisKA"/>
    <property type="match status" value="1"/>
</dbReference>
<dbReference type="PANTHER" id="PTHR45436:SF5">
    <property type="entry name" value="SENSOR HISTIDINE KINASE TRCS"/>
    <property type="match status" value="1"/>
</dbReference>
<dbReference type="InterPro" id="IPR036890">
    <property type="entry name" value="HATPase_C_sf"/>
</dbReference>
<accession>A0A117QWJ5</accession>
<evidence type="ECO:0000256" key="9">
    <source>
        <dbReference type="ARBA" id="ARBA00023012"/>
    </source>
</evidence>
<keyword evidence="4" id="KW-0597">Phosphoprotein</keyword>
<dbReference type="Gene3D" id="3.30.565.10">
    <property type="entry name" value="Histidine kinase-like ATPase, C-terminal domain"/>
    <property type="match status" value="1"/>
</dbReference>
<dbReference type="InterPro" id="IPR003661">
    <property type="entry name" value="HisK_dim/P_dom"/>
</dbReference>
<feature type="domain" description="HAMP" evidence="13">
    <location>
        <begin position="192"/>
        <end position="245"/>
    </location>
</feature>
<dbReference type="CDD" id="cd06225">
    <property type="entry name" value="HAMP"/>
    <property type="match status" value="1"/>
</dbReference>
<evidence type="ECO:0000256" key="5">
    <source>
        <dbReference type="ARBA" id="ARBA00022679"/>
    </source>
</evidence>
<dbReference type="SUPFAM" id="SSF55874">
    <property type="entry name" value="ATPase domain of HSP90 chaperone/DNA topoisomerase II/histidine kinase"/>
    <property type="match status" value="1"/>
</dbReference>
<gene>
    <name evidence="14" type="ORF">AQJ46_45120</name>
</gene>
<feature type="region of interest" description="Disordered" evidence="10">
    <location>
        <begin position="475"/>
        <end position="510"/>
    </location>
</feature>
<comment type="catalytic activity">
    <reaction evidence="1">
        <text>ATP + protein L-histidine = ADP + protein N-phospho-L-histidine.</text>
        <dbReference type="EC" id="2.7.13.3"/>
    </reaction>
</comment>
<keyword evidence="11" id="KW-0472">Membrane</keyword>
<dbReference type="InterPro" id="IPR050428">
    <property type="entry name" value="TCS_sensor_his_kinase"/>
</dbReference>
<dbReference type="Pfam" id="PF00672">
    <property type="entry name" value="HAMP"/>
    <property type="match status" value="1"/>
</dbReference>
<evidence type="ECO:0000313" key="14">
    <source>
        <dbReference type="EMBL" id="KUN57899.1"/>
    </source>
</evidence>
<dbReference type="GO" id="GO:0000155">
    <property type="term" value="F:phosphorelay sensor kinase activity"/>
    <property type="evidence" value="ECO:0007669"/>
    <property type="project" value="InterPro"/>
</dbReference>
<dbReference type="PROSITE" id="PS50109">
    <property type="entry name" value="HIS_KIN"/>
    <property type="match status" value="1"/>
</dbReference>
<dbReference type="EC" id="2.7.13.3" evidence="3"/>
<evidence type="ECO:0000256" key="2">
    <source>
        <dbReference type="ARBA" id="ARBA00004236"/>
    </source>
</evidence>
<keyword evidence="7" id="KW-0418">Kinase</keyword>
<dbReference type="InterPro" id="IPR005467">
    <property type="entry name" value="His_kinase_dom"/>
</dbReference>
<comment type="subcellular location">
    <subcellularLocation>
        <location evidence="2">Cell membrane</location>
    </subcellularLocation>
</comment>
<evidence type="ECO:0000256" key="8">
    <source>
        <dbReference type="ARBA" id="ARBA00022989"/>
    </source>
</evidence>
<dbReference type="AlphaFoldDB" id="A0A117QWJ5"/>
<evidence type="ECO:0000256" key="10">
    <source>
        <dbReference type="SAM" id="MobiDB-lite"/>
    </source>
</evidence>
<evidence type="ECO:0000256" key="7">
    <source>
        <dbReference type="ARBA" id="ARBA00022777"/>
    </source>
</evidence>
<dbReference type="Pfam" id="PF02518">
    <property type="entry name" value="HATPase_c"/>
    <property type="match status" value="1"/>
</dbReference>
<dbReference type="RefSeq" id="WP_059211173.1">
    <property type="nucleotide sequence ID" value="NZ_KQ948678.1"/>
</dbReference>
<evidence type="ECO:0000256" key="4">
    <source>
        <dbReference type="ARBA" id="ARBA00022553"/>
    </source>
</evidence>
<dbReference type="STRING" id="58343.AQJ46_45120"/>
<reference evidence="14 15" key="1">
    <citation type="submission" date="2015-10" db="EMBL/GenBank/DDBJ databases">
        <title>Draft genome sequence of Streptomyces canus DSM 40017, type strain for the species Streptomyces canus.</title>
        <authorList>
            <person name="Ruckert C."/>
            <person name="Winkler A."/>
            <person name="Kalinowski J."/>
            <person name="Kampfer P."/>
            <person name="Glaeser S."/>
        </authorList>
    </citation>
    <scope>NUCLEOTIDE SEQUENCE [LARGE SCALE GENOMIC DNA]</scope>
    <source>
        <strain evidence="14 15">DSM 40017</strain>
    </source>
</reference>
<dbReference type="EMBL" id="LMWU01000066">
    <property type="protein sequence ID" value="KUN57899.1"/>
    <property type="molecule type" value="Genomic_DNA"/>
</dbReference>
<dbReference type="InterPro" id="IPR003594">
    <property type="entry name" value="HATPase_dom"/>
</dbReference>
<comment type="caution">
    <text evidence="14">The sequence shown here is derived from an EMBL/GenBank/DDBJ whole genome shotgun (WGS) entry which is preliminary data.</text>
</comment>